<evidence type="ECO:0000313" key="3">
    <source>
        <dbReference type="Proteomes" id="UP000664144"/>
    </source>
</evidence>
<feature type="domain" description="Secretion system C-terminal sorting" evidence="1">
    <location>
        <begin position="944"/>
        <end position="1021"/>
    </location>
</feature>
<reference evidence="2" key="1">
    <citation type="submission" date="2021-03" db="EMBL/GenBank/DDBJ databases">
        <authorList>
            <person name="Kim M.K."/>
        </authorList>
    </citation>
    <scope>NUCLEOTIDE SEQUENCE</scope>
    <source>
        <strain evidence="2">BT186</strain>
    </source>
</reference>
<organism evidence="2 3">
    <name type="scientific">Hymenobacter telluris</name>
    <dbReference type="NCBI Taxonomy" id="2816474"/>
    <lineage>
        <taxon>Bacteria</taxon>
        <taxon>Pseudomonadati</taxon>
        <taxon>Bacteroidota</taxon>
        <taxon>Cytophagia</taxon>
        <taxon>Cytophagales</taxon>
        <taxon>Hymenobacteraceae</taxon>
        <taxon>Hymenobacter</taxon>
    </lineage>
</organism>
<evidence type="ECO:0000259" key="1">
    <source>
        <dbReference type="Pfam" id="PF18962"/>
    </source>
</evidence>
<dbReference type="Gene3D" id="2.60.40.10">
    <property type="entry name" value="Immunoglobulins"/>
    <property type="match status" value="1"/>
</dbReference>
<proteinExistence type="predicted"/>
<dbReference type="InterPro" id="IPR024079">
    <property type="entry name" value="MetalloPept_cat_dom_sf"/>
</dbReference>
<gene>
    <name evidence="2" type="ORF">J0X19_06620</name>
</gene>
<dbReference type="Pfam" id="PF18962">
    <property type="entry name" value="Por_Secre_tail"/>
    <property type="match status" value="1"/>
</dbReference>
<dbReference type="AlphaFoldDB" id="A0A939JCA4"/>
<dbReference type="Pfam" id="PF13583">
    <property type="entry name" value="Reprolysin_4"/>
    <property type="match status" value="1"/>
</dbReference>
<dbReference type="Proteomes" id="UP000664144">
    <property type="component" value="Unassembled WGS sequence"/>
</dbReference>
<sequence length="1024" mass="106396">MKHTYLSPFSTCAKALKGRAAALLPGTMGLLFTLLGATETQAQFRPAPVLFQEDVAARQAASQSPMLAALRQARPLTLDPTAVRAALAAAPLENQAGAAPLLFSLPLPNGTTEQFRVVESPVMEPGLAAQFPSIKTYSGVGVSDPTASVRLDVTPRGFHAQVLSGKGAVYIDPVSTTDQQHYLSFYHRDMQMQPFTCDVNESSTAQRNAGSTTSAQRVAGTTLRTFRLAVAATGEYTAFHGGTVAAGQAAIVTAVNRVVGVYEKELAVRLVLIANNSQLVYTDAATDPYTNNSGSTMLGQNQTNLTNLIGAANYDIGHVFSTGGGGVASLGVICRDNLKARGVTGLTSPIGDAFYIDYVAHEMGHQFGGNHTFNSPLGSCAGGNRSALHAYEPGSGTTIMAYAGICAADNVQLNSDPYFHVESYEEIQTVVSNATCGTTTATGNTPPSVELPASGKVLPINTPFKLTAVGSDADGDALTYNWEQFDRGAAATLVAAQISGQTIPLFRSFSPTTSPTRYFPRLTDIIANISTNVERLPTVTRPLNFRVTLRDEHNGAQGVVGGLNSSAIVSLSSTSAAGPFLVSMPNTAVSWTGGSSQPVTWDVAGTDANGVNCATVNIRLSTDGGLTYPTLLLANTPNDGSAAVTVPNVATTTARIMVEAADNYFFDISNANFSITPCERPVLGALTNLTVAADANQCSASVPFAVAVSGTPAPTVSYTIGNTPITSPYVFPVGTTPVTVTATSCGGTTTGSFTVTVQDRQAPTVLAAGFIVALEANGTRTIEAADVDYGSTDNCGVASMTLDKTRFTCANVGPNQVTLTVRDNAGNVTAQTVTVLVVDNTAPRILAAGFQVSLQNGTRTIEANDVDYGSTDNCGIASLRISPSTFTCANVGPNPVTLTVTDNSGNVSTQTVTVVVVGDATCTSAVAKAATNASGLAELNKLQVYPNPAKEQATFRFEAAQTGLAQVQVYNSLGQLVATLYEGIAQQGQVYERTFNGAGLTAGLYTCRFISAGKTVTQRLILSK</sequence>
<dbReference type="PANTHER" id="PTHR46343:SF2">
    <property type="entry name" value="SUSHI_VON WILLEBRAND FACTOR TYPE A_EGF_PENTRAXIN DOMAIN-CONTAINING 1"/>
    <property type="match status" value="1"/>
</dbReference>
<dbReference type="EMBL" id="JAFLQZ010000003">
    <property type="protein sequence ID" value="MBO0357613.1"/>
    <property type="molecule type" value="Genomic_DNA"/>
</dbReference>
<name>A0A939JCA4_9BACT</name>
<accession>A0A939JCA4</accession>
<keyword evidence="3" id="KW-1185">Reference proteome</keyword>
<dbReference type="InterPro" id="IPR013783">
    <property type="entry name" value="Ig-like_fold"/>
</dbReference>
<dbReference type="InterPro" id="IPR043555">
    <property type="entry name" value="SRPX-like"/>
</dbReference>
<comment type="caution">
    <text evidence="2">The sequence shown here is derived from an EMBL/GenBank/DDBJ whole genome shotgun (WGS) entry which is preliminary data.</text>
</comment>
<dbReference type="InterPro" id="IPR026444">
    <property type="entry name" value="Secre_tail"/>
</dbReference>
<dbReference type="SUPFAM" id="SSF55486">
    <property type="entry name" value="Metalloproteases ('zincins'), catalytic domain"/>
    <property type="match status" value="1"/>
</dbReference>
<dbReference type="PANTHER" id="PTHR46343">
    <property type="entry name" value="HYR DOMAIN-CONTAINING PROTEIN"/>
    <property type="match status" value="1"/>
</dbReference>
<dbReference type="Gene3D" id="3.40.390.10">
    <property type="entry name" value="Collagenase (Catalytic Domain)"/>
    <property type="match status" value="1"/>
</dbReference>
<dbReference type="RefSeq" id="WP_206982910.1">
    <property type="nucleotide sequence ID" value="NZ_JAFLQZ010000003.1"/>
</dbReference>
<protein>
    <submittedName>
        <fullName evidence="2">T9SS type A sorting domain-containing protein</fullName>
    </submittedName>
</protein>
<evidence type="ECO:0000313" key="2">
    <source>
        <dbReference type="EMBL" id="MBO0357613.1"/>
    </source>
</evidence>
<dbReference type="GO" id="GO:0008237">
    <property type="term" value="F:metallopeptidase activity"/>
    <property type="evidence" value="ECO:0007669"/>
    <property type="project" value="InterPro"/>
</dbReference>
<dbReference type="NCBIfam" id="TIGR04183">
    <property type="entry name" value="Por_Secre_tail"/>
    <property type="match status" value="1"/>
</dbReference>